<organism evidence="3 4">
    <name type="scientific">Thlaspi arvense</name>
    <name type="common">Field penny-cress</name>
    <dbReference type="NCBI Taxonomy" id="13288"/>
    <lineage>
        <taxon>Eukaryota</taxon>
        <taxon>Viridiplantae</taxon>
        <taxon>Streptophyta</taxon>
        <taxon>Embryophyta</taxon>
        <taxon>Tracheophyta</taxon>
        <taxon>Spermatophyta</taxon>
        <taxon>Magnoliopsida</taxon>
        <taxon>eudicotyledons</taxon>
        <taxon>Gunneridae</taxon>
        <taxon>Pentapetalae</taxon>
        <taxon>rosids</taxon>
        <taxon>malvids</taxon>
        <taxon>Brassicales</taxon>
        <taxon>Brassicaceae</taxon>
        <taxon>Thlaspideae</taxon>
        <taxon>Thlaspi</taxon>
    </lineage>
</organism>
<evidence type="ECO:0000313" key="3">
    <source>
        <dbReference type="EMBL" id="CAH2069980.1"/>
    </source>
</evidence>
<proteinExistence type="predicted"/>
<keyword evidence="2" id="KW-0812">Transmembrane</keyword>
<gene>
    <name evidence="3" type="ORF">TAV2_LOCUS19237</name>
</gene>
<reference evidence="3 4" key="1">
    <citation type="submission" date="2022-03" db="EMBL/GenBank/DDBJ databases">
        <authorList>
            <person name="Nunn A."/>
            <person name="Chopra R."/>
            <person name="Nunn A."/>
            <person name="Contreras Garrido A."/>
        </authorList>
    </citation>
    <scope>NUCLEOTIDE SEQUENCE [LARGE SCALE GENOMIC DNA]</scope>
</reference>
<evidence type="ECO:0008006" key="5">
    <source>
        <dbReference type="Google" id="ProtNLM"/>
    </source>
</evidence>
<protein>
    <recommendedName>
        <fullName evidence="5">PGG domain-containing protein</fullName>
    </recommendedName>
</protein>
<dbReference type="EMBL" id="OU466862">
    <property type="protein sequence ID" value="CAH2069980.1"/>
    <property type="molecule type" value="Genomic_DNA"/>
</dbReference>
<feature type="transmembrane region" description="Helical" evidence="2">
    <location>
        <begin position="187"/>
        <end position="208"/>
    </location>
</feature>
<name>A0AAU9SKJ4_THLAR</name>
<evidence type="ECO:0000256" key="2">
    <source>
        <dbReference type="SAM" id="Phobius"/>
    </source>
</evidence>
<evidence type="ECO:0000313" key="4">
    <source>
        <dbReference type="Proteomes" id="UP000836841"/>
    </source>
</evidence>
<feature type="region of interest" description="Disordered" evidence="1">
    <location>
        <begin position="21"/>
        <end position="42"/>
    </location>
</feature>
<feature type="transmembrane region" description="Helical" evidence="2">
    <location>
        <begin position="126"/>
        <end position="150"/>
    </location>
</feature>
<feature type="transmembrane region" description="Helical" evidence="2">
    <location>
        <begin position="156"/>
        <end position="175"/>
    </location>
</feature>
<sequence length="234" mass="26833">MPLNRNIQNKKGMTALDVLRSNGSDMSKDTEKTLQNAGGKTKDSLSKVKTMSAFPRIPLSFWEYCSTGMARYRSRMSDGTRNALLVITALIITTTYQTAVQPDEDDTENPEYITYSEYMKAKISKIVILCGFNSTAFCLAIALTFILLPVGKAYKWWYICITLPLVCSYALSIYLKCDFRWTVISTSLVNVYFVFILRLLVYVLVFYVRWKRTMQKNVPEPKTELLSEDFKTMV</sequence>
<dbReference type="AlphaFoldDB" id="A0AAU9SKJ4"/>
<keyword evidence="2" id="KW-1133">Transmembrane helix</keyword>
<keyword evidence="4" id="KW-1185">Reference proteome</keyword>
<evidence type="ECO:0000256" key="1">
    <source>
        <dbReference type="SAM" id="MobiDB-lite"/>
    </source>
</evidence>
<accession>A0AAU9SKJ4</accession>
<dbReference type="Proteomes" id="UP000836841">
    <property type="component" value="Chromosome 6"/>
</dbReference>
<keyword evidence="2" id="KW-0472">Membrane</keyword>